<feature type="domain" description="Rhodopsin" evidence="3">
    <location>
        <begin position="1"/>
        <end position="173"/>
    </location>
</feature>
<accession>A0A8E2F0N2</accession>
<dbReference type="Proteomes" id="UP000250140">
    <property type="component" value="Unassembled WGS sequence"/>
</dbReference>
<dbReference type="PANTHER" id="PTHR38794">
    <property type="entry name" value="INTEGRAL MEMBRANE PROTEIN"/>
    <property type="match status" value="1"/>
</dbReference>
<organism evidence="4 5">
    <name type="scientific">Glonium stellatum</name>
    <dbReference type="NCBI Taxonomy" id="574774"/>
    <lineage>
        <taxon>Eukaryota</taxon>
        <taxon>Fungi</taxon>
        <taxon>Dikarya</taxon>
        <taxon>Ascomycota</taxon>
        <taxon>Pezizomycotina</taxon>
        <taxon>Dothideomycetes</taxon>
        <taxon>Pleosporomycetidae</taxon>
        <taxon>Gloniales</taxon>
        <taxon>Gloniaceae</taxon>
        <taxon>Glonium</taxon>
    </lineage>
</organism>
<feature type="transmembrane region" description="Helical" evidence="2">
    <location>
        <begin position="38"/>
        <end position="57"/>
    </location>
</feature>
<dbReference type="AlphaFoldDB" id="A0A8E2F0N2"/>
<proteinExistence type="predicted"/>
<keyword evidence="2" id="KW-0812">Transmembrane</keyword>
<keyword evidence="2" id="KW-0472">Membrane</keyword>
<feature type="transmembrane region" description="Helical" evidence="2">
    <location>
        <begin position="147"/>
        <end position="167"/>
    </location>
</feature>
<dbReference type="PANTHER" id="PTHR38794:SF3">
    <property type="entry name" value="INTEGRAL MEMBRANE PROTEIN"/>
    <property type="match status" value="1"/>
</dbReference>
<evidence type="ECO:0000256" key="1">
    <source>
        <dbReference type="SAM" id="MobiDB-lite"/>
    </source>
</evidence>
<evidence type="ECO:0000313" key="5">
    <source>
        <dbReference type="Proteomes" id="UP000250140"/>
    </source>
</evidence>
<keyword evidence="2" id="KW-1133">Transmembrane helix</keyword>
<dbReference type="EMBL" id="KV749707">
    <property type="protein sequence ID" value="OCL08145.1"/>
    <property type="molecule type" value="Genomic_DNA"/>
</dbReference>
<dbReference type="InterPro" id="IPR049326">
    <property type="entry name" value="Rhodopsin_dom_fungi"/>
</dbReference>
<gene>
    <name evidence="4" type="ORF">AOQ84DRAFT_318887</name>
</gene>
<evidence type="ECO:0000313" key="4">
    <source>
        <dbReference type="EMBL" id="OCL08145.1"/>
    </source>
</evidence>
<dbReference type="Pfam" id="PF20684">
    <property type="entry name" value="Fung_rhodopsin"/>
    <property type="match status" value="1"/>
</dbReference>
<feature type="transmembrane region" description="Helical" evidence="2">
    <location>
        <begin position="6"/>
        <end position="26"/>
    </location>
</feature>
<keyword evidence="5" id="KW-1185">Reference proteome</keyword>
<protein>
    <recommendedName>
        <fullName evidence="3">Rhodopsin domain-containing protein</fullName>
    </recommendedName>
</protein>
<reference evidence="4 5" key="1">
    <citation type="journal article" date="2016" name="Nat. Commun.">
        <title>Ectomycorrhizal ecology is imprinted in the genome of the dominant symbiotic fungus Cenococcum geophilum.</title>
        <authorList>
            <consortium name="DOE Joint Genome Institute"/>
            <person name="Peter M."/>
            <person name="Kohler A."/>
            <person name="Ohm R.A."/>
            <person name="Kuo A."/>
            <person name="Krutzmann J."/>
            <person name="Morin E."/>
            <person name="Arend M."/>
            <person name="Barry K.W."/>
            <person name="Binder M."/>
            <person name="Choi C."/>
            <person name="Clum A."/>
            <person name="Copeland A."/>
            <person name="Grisel N."/>
            <person name="Haridas S."/>
            <person name="Kipfer T."/>
            <person name="LaButti K."/>
            <person name="Lindquist E."/>
            <person name="Lipzen A."/>
            <person name="Maire R."/>
            <person name="Meier B."/>
            <person name="Mihaltcheva S."/>
            <person name="Molinier V."/>
            <person name="Murat C."/>
            <person name="Poggeler S."/>
            <person name="Quandt C.A."/>
            <person name="Sperisen C."/>
            <person name="Tritt A."/>
            <person name="Tisserant E."/>
            <person name="Crous P.W."/>
            <person name="Henrissat B."/>
            <person name="Nehls U."/>
            <person name="Egli S."/>
            <person name="Spatafora J.W."/>
            <person name="Grigoriev I.V."/>
            <person name="Martin F.M."/>
        </authorList>
    </citation>
    <scope>NUCLEOTIDE SEQUENCE [LARGE SCALE GENOMIC DNA]</scope>
    <source>
        <strain evidence="4 5">CBS 207.34</strain>
    </source>
</reference>
<evidence type="ECO:0000259" key="3">
    <source>
        <dbReference type="Pfam" id="PF20684"/>
    </source>
</evidence>
<feature type="compositionally biased region" description="Low complexity" evidence="1">
    <location>
        <begin position="219"/>
        <end position="232"/>
    </location>
</feature>
<feature type="compositionally biased region" description="Polar residues" evidence="1">
    <location>
        <begin position="233"/>
        <end position="242"/>
    </location>
</feature>
<feature type="region of interest" description="Disordered" evidence="1">
    <location>
        <begin position="197"/>
        <end position="271"/>
    </location>
</feature>
<name>A0A8E2F0N2_9PEZI</name>
<dbReference type="OrthoDB" id="3931344at2759"/>
<feature type="transmembrane region" description="Helical" evidence="2">
    <location>
        <begin position="77"/>
        <end position="101"/>
    </location>
</feature>
<evidence type="ECO:0000256" key="2">
    <source>
        <dbReference type="SAM" id="Phobius"/>
    </source>
</evidence>
<feature type="transmembrane region" description="Helical" evidence="2">
    <location>
        <begin position="113"/>
        <end position="135"/>
    </location>
</feature>
<sequence>MYIAQLLSVAAQYFAKLSVVLLAGRLDSRKSTQLNCQILQALCLAWILFSLFTISFQCGLPKPWTFIRDRCAAEGNLYYVIIVGNIITDAIIALFFLPVIWKLQMARDERITIMSVFGSRLIVCGVSIGSIAILGSYLHSSDITWDAIVPTVLNSAVMNISIITAGIPSVHRFLGGLQTGQMGTRLNELEIEMSTSGSRSKLRFRSKNDPGLKNSFKATSSQSTTSLKLTPSNRGVVSTYISGSRDPDSDAIYSKRRNDDDIAEDSSTSSLKRNVVFQTREVFVEYESNERSGSQ</sequence>